<protein>
    <submittedName>
        <fullName evidence="2">Uncharacterized protein</fullName>
    </submittedName>
</protein>
<keyword evidence="3" id="KW-1185">Reference proteome</keyword>
<feature type="compositionally biased region" description="Basic residues" evidence="1">
    <location>
        <begin position="65"/>
        <end position="74"/>
    </location>
</feature>
<dbReference type="EnsemblPlants" id="OMERI09G02100.1">
    <property type="protein sequence ID" value="OMERI09G02100.1"/>
    <property type="gene ID" value="OMERI09G02100"/>
</dbReference>
<reference evidence="2" key="2">
    <citation type="submission" date="2018-05" db="EMBL/GenBank/DDBJ databases">
        <title>OmerRS3 (Oryza meridionalis Reference Sequence Version 3).</title>
        <authorList>
            <person name="Zhang J."/>
            <person name="Kudrna D."/>
            <person name="Lee S."/>
            <person name="Talag J."/>
            <person name="Welchert J."/>
            <person name="Wing R.A."/>
        </authorList>
    </citation>
    <scope>NUCLEOTIDE SEQUENCE [LARGE SCALE GENOMIC DNA]</scope>
    <source>
        <strain evidence="2">cv. OR44</strain>
    </source>
</reference>
<evidence type="ECO:0000313" key="3">
    <source>
        <dbReference type="Proteomes" id="UP000008021"/>
    </source>
</evidence>
<feature type="region of interest" description="Disordered" evidence="1">
    <location>
        <begin position="46"/>
        <end position="77"/>
    </location>
</feature>
<sequence>MSHRGCMCKESGGNSPERKDLPAVRVAGGEDGDAHHLLDRLVLGQKGYGSHSIGGKRDGLTGDARRRRLSRRSQGRWLSSRHSVRGCVFLDLERDVGSVLLLL</sequence>
<feature type="region of interest" description="Disordered" evidence="1">
    <location>
        <begin position="1"/>
        <end position="21"/>
    </location>
</feature>
<dbReference type="Gramene" id="OMERI09G02100.1">
    <property type="protein sequence ID" value="OMERI09G02100.1"/>
    <property type="gene ID" value="OMERI09G02100"/>
</dbReference>
<reference evidence="2" key="1">
    <citation type="submission" date="2015-04" db="UniProtKB">
        <authorList>
            <consortium name="EnsemblPlants"/>
        </authorList>
    </citation>
    <scope>IDENTIFICATION</scope>
</reference>
<evidence type="ECO:0000313" key="2">
    <source>
        <dbReference type="EnsemblPlants" id="OMERI09G02100.1"/>
    </source>
</evidence>
<name>A0A0E0EPZ4_9ORYZ</name>
<dbReference type="AlphaFoldDB" id="A0A0E0EPZ4"/>
<accession>A0A0E0EPZ4</accession>
<evidence type="ECO:0000256" key="1">
    <source>
        <dbReference type="SAM" id="MobiDB-lite"/>
    </source>
</evidence>
<proteinExistence type="predicted"/>
<dbReference type="HOGENOM" id="CLU_2270682_0_0_1"/>
<dbReference type="Proteomes" id="UP000008021">
    <property type="component" value="Chromosome 9"/>
</dbReference>
<organism evidence="2">
    <name type="scientific">Oryza meridionalis</name>
    <dbReference type="NCBI Taxonomy" id="40149"/>
    <lineage>
        <taxon>Eukaryota</taxon>
        <taxon>Viridiplantae</taxon>
        <taxon>Streptophyta</taxon>
        <taxon>Embryophyta</taxon>
        <taxon>Tracheophyta</taxon>
        <taxon>Spermatophyta</taxon>
        <taxon>Magnoliopsida</taxon>
        <taxon>Liliopsida</taxon>
        <taxon>Poales</taxon>
        <taxon>Poaceae</taxon>
        <taxon>BOP clade</taxon>
        <taxon>Oryzoideae</taxon>
        <taxon>Oryzeae</taxon>
        <taxon>Oryzinae</taxon>
        <taxon>Oryza</taxon>
    </lineage>
</organism>
<feature type="compositionally biased region" description="Basic and acidic residues" evidence="1">
    <location>
        <begin position="55"/>
        <end position="64"/>
    </location>
</feature>